<evidence type="ECO:0000256" key="2">
    <source>
        <dbReference type="ARBA" id="ARBA00022692"/>
    </source>
</evidence>
<dbReference type="EC" id="1.6.5.11" evidence="10"/>
<dbReference type="GO" id="GO:0042773">
    <property type="term" value="P:ATP synthesis coupled electron transport"/>
    <property type="evidence" value="ECO:0007669"/>
    <property type="project" value="InterPro"/>
</dbReference>
<dbReference type="PANTHER" id="PTHR42829">
    <property type="entry name" value="NADH-UBIQUINONE OXIDOREDUCTASE CHAIN 5"/>
    <property type="match status" value="1"/>
</dbReference>
<evidence type="ECO:0000256" key="7">
    <source>
        <dbReference type="SAM" id="Phobius"/>
    </source>
</evidence>
<keyword evidence="4 7" id="KW-0472">Membrane</keyword>
<evidence type="ECO:0000256" key="4">
    <source>
        <dbReference type="ARBA" id="ARBA00023136"/>
    </source>
</evidence>
<name>A0A518DQU9_9BACT</name>
<feature type="transmembrane region" description="Helical" evidence="7">
    <location>
        <begin position="160"/>
        <end position="182"/>
    </location>
</feature>
<feature type="domain" description="NADH-Ubiquinone oxidoreductase (complex I) chain 5 N-terminal" evidence="9">
    <location>
        <begin position="97"/>
        <end position="141"/>
    </location>
</feature>
<feature type="transmembrane region" description="Helical" evidence="7">
    <location>
        <begin position="194"/>
        <end position="214"/>
    </location>
</feature>
<feature type="domain" description="NADH:quinone oxidoreductase/Mrp antiporter transmembrane" evidence="8">
    <location>
        <begin position="284"/>
        <end position="480"/>
    </location>
</feature>
<dbReference type="KEGG" id="lcre:Pla8534_20030"/>
<feature type="transmembrane region" description="Helical" evidence="7">
    <location>
        <begin position="415"/>
        <end position="434"/>
    </location>
</feature>
<evidence type="ECO:0000259" key="8">
    <source>
        <dbReference type="Pfam" id="PF00361"/>
    </source>
</evidence>
<dbReference type="InterPro" id="IPR018393">
    <property type="entry name" value="NADHpl_OxRdtase_5_subgr"/>
</dbReference>
<feature type="transmembrane region" description="Helical" evidence="7">
    <location>
        <begin position="137"/>
        <end position="155"/>
    </location>
</feature>
<feature type="transmembrane region" description="Helical" evidence="7">
    <location>
        <begin position="36"/>
        <end position="55"/>
    </location>
</feature>
<gene>
    <name evidence="10" type="primary">nuoL_2</name>
    <name evidence="10" type="ORF">Pla8534_20030</name>
</gene>
<feature type="transmembrane region" description="Helical" evidence="7">
    <location>
        <begin position="889"/>
        <end position="910"/>
    </location>
</feature>
<evidence type="ECO:0000313" key="11">
    <source>
        <dbReference type="Proteomes" id="UP000317648"/>
    </source>
</evidence>
<dbReference type="OrthoDB" id="9807568at2"/>
<evidence type="ECO:0000256" key="5">
    <source>
        <dbReference type="RuleBase" id="RU000320"/>
    </source>
</evidence>
<feature type="transmembrane region" description="Helical" evidence="7">
    <location>
        <begin position="669"/>
        <end position="689"/>
    </location>
</feature>
<feature type="region of interest" description="Disordered" evidence="6">
    <location>
        <begin position="493"/>
        <end position="515"/>
    </location>
</feature>
<proteinExistence type="predicted"/>
<dbReference type="GO" id="GO:0003954">
    <property type="term" value="F:NADH dehydrogenase activity"/>
    <property type="evidence" value="ECO:0007669"/>
    <property type="project" value="TreeGrafter"/>
</dbReference>
<feature type="transmembrane region" description="Helical" evidence="7">
    <location>
        <begin position="388"/>
        <end position="408"/>
    </location>
</feature>
<feature type="transmembrane region" description="Helical" evidence="7">
    <location>
        <begin position="446"/>
        <end position="468"/>
    </location>
</feature>
<feature type="domain" description="NADH:quinone oxidoreductase/Mrp antiporter transmembrane" evidence="8">
    <location>
        <begin position="159"/>
        <end position="224"/>
    </location>
</feature>
<feature type="transmembrane region" description="Helical" evidence="7">
    <location>
        <begin position="796"/>
        <end position="818"/>
    </location>
</feature>
<dbReference type="Proteomes" id="UP000317648">
    <property type="component" value="Chromosome"/>
</dbReference>
<feature type="transmembrane region" description="Helical" evidence="7">
    <location>
        <begin position="615"/>
        <end position="635"/>
    </location>
</feature>
<evidence type="ECO:0000256" key="3">
    <source>
        <dbReference type="ARBA" id="ARBA00022989"/>
    </source>
</evidence>
<dbReference type="AlphaFoldDB" id="A0A518DQU9"/>
<dbReference type="Gene3D" id="1.20.5.2700">
    <property type="match status" value="1"/>
</dbReference>
<keyword evidence="3 7" id="KW-1133">Transmembrane helix</keyword>
<evidence type="ECO:0000259" key="9">
    <source>
        <dbReference type="Pfam" id="PF00662"/>
    </source>
</evidence>
<dbReference type="NCBIfam" id="TIGR01974">
    <property type="entry name" value="NDH_I_L"/>
    <property type="match status" value="1"/>
</dbReference>
<dbReference type="PANTHER" id="PTHR42829:SF2">
    <property type="entry name" value="NADH-UBIQUINONE OXIDOREDUCTASE CHAIN 5"/>
    <property type="match status" value="1"/>
</dbReference>
<keyword evidence="11" id="KW-1185">Reference proteome</keyword>
<organism evidence="10 11">
    <name type="scientific">Lignipirellula cremea</name>
    <dbReference type="NCBI Taxonomy" id="2528010"/>
    <lineage>
        <taxon>Bacteria</taxon>
        <taxon>Pseudomonadati</taxon>
        <taxon>Planctomycetota</taxon>
        <taxon>Planctomycetia</taxon>
        <taxon>Pirellulales</taxon>
        <taxon>Pirellulaceae</taxon>
        <taxon>Lignipirellula</taxon>
    </lineage>
</organism>
<feature type="transmembrane region" description="Helical" evidence="7">
    <location>
        <begin position="839"/>
        <end position="858"/>
    </location>
</feature>
<dbReference type="PRINTS" id="PR01434">
    <property type="entry name" value="NADHDHGNASE5"/>
</dbReference>
<feature type="transmembrane region" description="Helical" evidence="7">
    <location>
        <begin position="108"/>
        <end position="131"/>
    </location>
</feature>
<protein>
    <submittedName>
        <fullName evidence="10">NADH-quinone oxidoreductase subunit L</fullName>
        <ecNumber evidence="10">1.6.5.11</ecNumber>
    </submittedName>
</protein>
<feature type="compositionally biased region" description="Basic and acidic residues" evidence="6">
    <location>
        <begin position="493"/>
        <end position="510"/>
    </location>
</feature>
<feature type="transmembrane region" description="Helical" evidence="7">
    <location>
        <begin position="320"/>
        <end position="336"/>
    </location>
</feature>
<keyword evidence="2 5" id="KW-0812">Transmembrane</keyword>
<dbReference type="Pfam" id="PF00662">
    <property type="entry name" value="Proton_antipo_N"/>
    <property type="match status" value="1"/>
</dbReference>
<evidence type="ECO:0000256" key="1">
    <source>
        <dbReference type="ARBA" id="ARBA00004127"/>
    </source>
</evidence>
<feature type="transmembrane region" description="Helical" evidence="7">
    <location>
        <begin position="722"/>
        <end position="744"/>
    </location>
</feature>
<feature type="transmembrane region" description="Helical" evidence="7">
    <location>
        <begin position="567"/>
        <end position="595"/>
    </location>
</feature>
<accession>A0A518DQU9</accession>
<dbReference type="InterPro" id="IPR001750">
    <property type="entry name" value="ND/Mrp_TM"/>
</dbReference>
<dbReference type="Pfam" id="PF00361">
    <property type="entry name" value="Proton_antipo_M"/>
    <property type="match status" value="2"/>
</dbReference>
<keyword evidence="10" id="KW-0560">Oxidoreductase</keyword>
<feature type="transmembrane region" description="Helical" evidence="7">
    <location>
        <begin position="348"/>
        <end position="368"/>
    </location>
</feature>
<dbReference type="GO" id="GO:0016020">
    <property type="term" value="C:membrane"/>
    <property type="evidence" value="ECO:0007669"/>
    <property type="project" value="UniProtKB-SubCell"/>
</dbReference>
<dbReference type="EMBL" id="CP036433">
    <property type="protein sequence ID" value="QDU94215.1"/>
    <property type="molecule type" value="Genomic_DNA"/>
</dbReference>
<sequence>MADTLSTLLILVPALPLAAAILTALLGPRVLRGQSHWPIIVALGGAFVCSLCLAWQVSEGYQDAPDSAQSFSRVYTLWTWAAVDQDASNTITGGMPLKIDVAMRIDSLTAIMLSMVTFVSTLVAVYASGYMHGDRGYWRFFTYIGIFVFSMTMLVSVSNFLLLFVFWEAVGVSSYLLIGFWYEKPEAAAAGKKAFLVNRIGDFGFSIALFLIFFHYGTLNYHDTVDARPAFGVEAADISQESGDDKTAEPATQVAAAPGLSTPQQGVLSPSRIREIKFHSGGIGMAICLLLLVGACGKSAQFPLHVWLPDAMEGPTPVSALIHAATMVTAGVYMVTRCIPLFTASPDALLVVAMVGGFTALLAGLIALTQFDLKRVLAYSTISQLGYMFLSLGVGTMAGVTAGMFHLFTHAFFKALLFLAAGSVMHAMGNVIDMRRFGGLRKIMPITHWTFACGALALAGIVPFAGFWSKDSILGALHDKNLSLEAALVDRQAEHPPEHDDAEHHDHDAHAAGATPVDHAPRAAGLTVAAVAHAADAHGGGHGGHAAPPDPLLKHLTDDQLRRQATVYYWLGWVASFTALLTAFYTFRAFFMTFYGDEMVPAEAHGHAHESPPAMWVPLAVLAACATFVGLAFFATDVFSNFLRQTPSLALGLITESPAMTWAGMHMSVAVISTVVALIGVGAAAYFYLGSPREINVVRDMADLAWVRRLSETRFRSPWAGIARPLVIGINVVVFVALVLLYALEYKSFQPGTSSWLYHAAYLDAAPVLTASPWATEHYSAGVLNWLNAFELAGRNMIFIWLAVLVLWSLGAMLVYLSPIAIYVSPYKLSVGKFFFDQLYYFTLVWPLKVLAQLLYLIDDWVIDGLVNSIAKIPPAVGSLLRGMQMGLVQFYAVAMILGVLVIVFTRILLAG</sequence>
<dbReference type="GO" id="GO:0015990">
    <property type="term" value="P:electron transport coupled proton transport"/>
    <property type="evidence" value="ECO:0007669"/>
    <property type="project" value="TreeGrafter"/>
</dbReference>
<evidence type="ECO:0000256" key="6">
    <source>
        <dbReference type="SAM" id="MobiDB-lite"/>
    </source>
</evidence>
<dbReference type="GO" id="GO:0008137">
    <property type="term" value="F:NADH dehydrogenase (ubiquinone) activity"/>
    <property type="evidence" value="ECO:0007669"/>
    <property type="project" value="InterPro"/>
</dbReference>
<dbReference type="GO" id="GO:0012505">
    <property type="term" value="C:endomembrane system"/>
    <property type="evidence" value="ECO:0007669"/>
    <property type="project" value="UniProtKB-SubCell"/>
</dbReference>
<reference evidence="10 11" key="1">
    <citation type="submission" date="2019-02" db="EMBL/GenBank/DDBJ databases">
        <title>Deep-cultivation of Planctomycetes and their phenomic and genomic characterization uncovers novel biology.</title>
        <authorList>
            <person name="Wiegand S."/>
            <person name="Jogler M."/>
            <person name="Boedeker C."/>
            <person name="Pinto D."/>
            <person name="Vollmers J."/>
            <person name="Rivas-Marin E."/>
            <person name="Kohn T."/>
            <person name="Peeters S.H."/>
            <person name="Heuer A."/>
            <person name="Rast P."/>
            <person name="Oberbeckmann S."/>
            <person name="Bunk B."/>
            <person name="Jeske O."/>
            <person name="Meyerdierks A."/>
            <person name="Storesund J.E."/>
            <person name="Kallscheuer N."/>
            <person name="Luecker S."/>
            <person name="Lage O.M."/>
            <person name="Pohl T."/>
            <person name="Merkel B.J."/>
            <person name="Hornburger P."/>
            <person name="Mueller R.-W."/>
            <person name="Bruemmer F."/>
            <person name="Labrenz M."/>
            <person name="Spormann A.M."/>
            <person name="Op den Camp H."/>
            <person name="Overmann J."/>
            <person name="Amann R."/>
            <person name="Jetten M.S.M."/>
            <person name="Mascher T."/>
            <person name="Medema M.H."/>
            <person name="Devos D.P."/>
            <person name="Kaster A.-K."/>
            <person name="Ovreas L."/>
            <person name="Rohde M."/>
            <person name="Galperin M.Y."/>
            <person name="Jogler C."/>
        </authorList>
    </citation>
    <scope>NUCLEOTIDE SEQUENCE [LARGE SCALE GENOMIC DNA]</scope>
    <source>
        <strain evidence="10 11">Pla85_3_4</strain>
    </source>
</reference>
<comment type="subcellular location">
    <subcellularLocation>
        <location evidence="1">Endomembrane system</location>
        <topology evidence="1">Multi-pass membrane protein</topology>
    </subcellularLocation>
    <subcellularLocation>
        <location evidence="5">Membrane</location>
        <topology evidence="5">Multi-pass membrane protein</topology>
    </subcellularLocation>
</comment>
<evidence type="ECO:0000313" key="10">
    <source>
        <dbReference type="EMBL" id="QDU94215.1"/>
    </source>
</evidence>
<dbReference type="InterPro" id="IPR003945">
    <property type="entry name" value="NU5C-like"/>
</dbReference>
<dbReference type="InterPro" id="IPR001516">
    <property type="entry name" value="Proton_antipo_N"/>
</dbReference>